<dbReference type="AlphaFoldDB" id="A0A0E9VAR4"/>
<accession>A0A0E9VAR4</accession>
<organism evidence="1">
    <name type="scientific">Anguilla anguilla</name>
    <name type="common">European freshwater eel</name>
    <name type="synonym">Muraena anguilla</name>
    <dbReference type="NCBI Taxonomy" id="7936"/>
    <lineage>
        <taxon>Eukaryota</taxon>
        <taxon>Metazoa</taxon>
        <taxon>Chordata</taxon>
        <taxon>Craniata</taxon>
        <taxon>Vertebrata</taxon>
        <taxon>Euteleostomi</taxon>
        <taxon>Actinopterygii</taxon>
        <taxon>Neopterygii</taxon>
        <taxon>Teleostei</taxon>
        <taxon>Anguilliformes</taxon>
        <taxon>Anguillidae</taxon>
        <taxon>Anguilla</taxon>
    </lineage>
</organism>
<proteinExistence type="predicted"/>
<reference evidence="1" key="1">
    <citation type="submission" date="2014-11" db="EMBL/GenBank/DDBJ databases">
        <authorList>
            <person name="Amaro Gonzalez C."/>
        </authorList>
    </citation>
    <scope>NUCLEOTIDE SEQUENCE</scope>
</reference>
<reference evidence="1" key="2">
    <citation type="journal article" date="2015" name="Fish Shellfish Immunol.">
        <title>Early steps in the European eel (Anguilla anguilla)-Vibrio vulnificus interaction in the gills: Role of the RtxA13 toxin.</title>
        <authorList>
            <person name="Callol A."/>
            <person name="Pajuelo D."/>
            <person name="Ebbesson L."/>
            <person name="Teles M."/>
            <person name="MacKenzie S."/>
            <person name="Amaro C."/>
        </authorList>
    </citation>
    <scope>NUCLEOTIDE SEQUENCE</scope>
</reference>
<name>A0A0E9VAR4_ANGAN</name>
<dbReference type="EMBL" id="GBXM01033435">
    <property type="protein sequence ID" value="JAH75142.1"/>
    <property type="molecule type" value="Transcribed_RNA"/>
</dbReference>
<evidence type="ECO:0000313" key="1">
    <source>
        <dbReference type="EMBL" id="JAH75142.1"/>
    </source>
</evidence>
<sequence length="40" mass="4861">MFKFNPHFKKLYTLLPFIDDFKMFSGFSPTCMWNIKLRIG</sequence>
<protein>
    <submittedName>
        <fullName evidence="1">Uncharacterized protein</fullName>
    </submittedName>
</protein>